<dbReference type="Proteomes" id="UP000000600">
    <property type="component" value="Unassembled WGS sequence"/>
</dbReference>
<gene>
    <name evidence="4" type="ORF">GSPATT00016427001</name>
</gene>
<name>A0DEY4_PARTE</name>
<evidence type="ECO:0000259" key="2">
    <source>
        <dbReference type="PROSITE" id="PS50090"/>
    </source>
</evidence>
<dbReference type="GO" id="GO:0000981">
    <property type="term" value="F:DNA-binding transcription factor activity, RNA polymerase II-specific"/>
    <property type="evidence" value="ECO:0000318"/>
    <property type="project" value="GO_Central"/>
</dbReference>
<dbReference type="EMBL" id="CT868407">
    <property type="protein sequence ID" value="CAK81601.1"/>
    <property type="molecule type" value="Genomic_DNA"/>
</dbReference>
<evidence type="ECO:0000313" key="5">
    <source>
        <dbReference type="Proteomes" id="UP000000600"/>
    </source>
</evidence>
<dbReference type="PANTHER" id="PTHR45614:SF274">
    <property type="entry name" value="MYB-LIKE DNA-BINDING PROTEIN"/>
    <property type="match status" value="1"/>
</dbReference>
<dbReference type="InterPro" id="IPR009057">
    <property type="entry name" value="Homeodomain-like_sf"/>
</dbReference>
<dbReference type="CDD" id="cd00167">
    <property type="entry name" value="SANT"/>
    <property type="match status" value="2"/>
</dbReference>
<dbReference type="GO" id="GO:0006355">
    <property type="term" value="P:regulation of DNA-templated transcription"/>
    <property type="evidence" value="ECO:0000318"/>
    <property type="project" value="GO_Central"/>
</dbReference>
<feature type="domain" description="HTH myb-type" evidence="3">
    <location>
        <begin position="225"/>
        <end position="275"/>
    </location>
</feature>
<evidence type="ECO:0000313" key="4">
    <source>
        <dbReference type="EMBL" id="CAK81601.1"/>
    </source>
</evidence>
<dbReference type="PROSITE" id="PS50090">
    <property type="entry name" value="MYB_LIKE"/>
    <property type="match status" value="2"/>
</dbReference>
<reference evidence="4 5" key="1">
    <citation type="journal article" date="2006" name="Nature">
        <title>Global trends of whole-genome duplications revealed by the ciliate Paramecium tetraurelia.</title>
        <authorList>
            <consortium name="Genoscope"/>
            <person name="Aury J.-M."/>
            <person name="Jaillon O."/>
            <person name="Duret L."/>
            <person name="Noel B."/>
            <person name="Jubin C."/>
            <person name="Porcel B.M."/>
            <person name="Segurens B."/>
            <person name="Daubin V."/>
            <person name="Anthouard V."/>
            <person name="Aiach N."/>
            <person name="Arnaiz O."/>
            <person name="Billaut A."/>
            <person name="Beisson J."/>
            <person name="Blanc I."/>
            <person name="Bouhouche K."/>
            <person name="Camara F."/>
            <person name="Duharcourt S."/>
            <person name="Guigo R."/>
            <person name="Gogendeau D."/>
            <person name="Katinka M."/>
            <person name="Keller A.-M."/>
            <person name="Kissmehl R."/>
            <person name="Klotz C."/>
            <person name="Koll F."/>
            <person name="Le Moue A."/>
            <person name="Lepere C."/>
            <person name="Malinsky S."/>
            <person name="Nowacki M."/>
            <person name="Nowak J.K."/>
            <person name="Plattner H."/>
            <person name="Poulain J."/>
            <person name="Ruiz F."/>
            <person name="Serrano V."/>
            <person name="Zagulski M."/>
            <person name="Dessen P."/>
            <person name="Betermier M."/>
            <person name="Weissenbach J."/>
            <person name="Scarpelli C."/>
            <person name="Schachter V."/>
            <person name="Sperling L."/>
            <person name="Meyer E."/>
            <person name="Cohen J."/>
            <person name="Wincker P."/>
        </authorList>
    </citation>
    <scope>NUCLEOTIDE SEQUENCE [LARGE SCALE GENOMIC DNA]</scope>
    <source>
        <strain evidence="4 5">Stock d4-2</strain>
    </source>
</reference>
<feature type="domain" description="HTH myb-type" evidence="3">
    <location>
        <begin position="161"/>
        <end position="223"/>
    </location>
</feature>
<feature type="compositionally biased region" description="Polar residues" evidence="1">
    <location>
        <begin position="1"/>
        <end position="15"/>
    </location>
</feature>
<dbReference type="KEGG" id="ptm:GSPATT00016427001"/>
<dbReference type="OMA" id="CQNISID"/>
<dbReference type="STRING" id="5888.A0DEY4"/>
<dbReference type="InterPro" id="IPR001005">
    <property type="entry name" value="SANT/Myb"/>
</dbReference>
<dbReference type="InParanoid" id="A0DEY4"/>
<dbReference type="InterPro" id="IPR050560">
    <property type="entry name" value="MYB_TF"/>
</dbReference>
<dbReference type="Pfam" id="PF13921">
    <property type="entry name" value="Myb_DNA-bind_6"/>
    <property type="match status" value="2"/>
</dbReference>
<feature type="domain" description="Myb-like" evidence="2">
    <location>
        <begin position="161"/>
        <end position="219"/>
    </location>
</feature>
<evidence type="ECO:0000259" key="3">
    <source>
        <dbReference type="PROSITE" id="PS51294"/>
    </source>
</evidence>
<dbReference type="Gene3D" id="1.10.10.60">
    <property type="entry name" value="Homeodomain-like"/>
    <property type="match status" value="2"/>
</dbReference>
<dbReference type="InterPro" id="IPR017930">
    <property type="entry name" value="Myb_dom"/>
</dbReference>
<dbReference type="PROSITE" id="PS51294">
    <property type="entry name" value="HTH_MYB"/>
    <property type="match status" value="2"/>
</dbReference>
<proteinExistence type="predicted"/>
<feature type="domain" description="Myb-like" evidence="2">
    <location>
        <begin position="227"/>
        <end position="271"/>
    </location>
</feature>
<dbReference type="SMART" id="SM00717">
    <property type="entry name" value="SANT"/>
    <property type="match status" value="3"/>
</dbReference>
<dbReference type="GO" id="GO:0000978">
    <property type="term" value="F:RNA polymerase II cis-regulatory region sequence-specific DNA binding"/>
    <property type="evidence" value="ECO:0000318"/>
    <property type="project" value="GO_Central"/>
</dbReference>
<evidence type="ECO:0000256" key="1">
    <source>
        <dbReference type="SAM" id="MobiDB-lite"/>
    </source>
</evidence>
<accession>A0DEY4</accession>
<dbReference type="eggNOG" id="KOG0048">
    <property type="taxonomic scope" value="Eukaryota"/>
</dbReference>
<dbReference type="GO" id="GO:0005634">
    <property type="term" value="C:nucleus"/>
    <property type="evidence" value="ECO:0000318"/>
    <property type="project" value="GO_Central"/>
</dbReference>
<dbReference type="PANTHER" id="PTHR45614">
    <property type="entry name" value="MYB PROTEIN-RELATED"/>
    <property type="match status" value="1"/>
</dbReference>
<dbReference type="OrthoDB" id="306004at2759"/>
<dbReference type="RefSeq" id="XP_001448998.1">
    <property type="nucleotide sequence ID" value="XM_001448961.1"/>
</dbReference>
<organism evidence="4 5">
    <name type="scientific">Paramecium tetraurelia</name>
    <dbReference type="NCBI Taxonomy" id="5888"/>
    <lineage>
        <taxon>Eukaryota</taxon>
        <taxon>Sar</taxon>
        <taxon>Alveolata</taxon>
        <taxon>Ciliophora</taxon>
        <taxon>Intramacronucleata</taxon>
        <taxon>Oligohymenophorea</taxon>
        <taxon>Peniculida</taxon>
        <taxon>Parameciidae</taxon>
        <taxon>Paramecium</taxon>
    </lineage>
</organism>
<sequence length="472" mass="56865">MNMLQELNQSDSDSYPQKKRGRSTNDRQSKIRQIILVTSQEKFEFQKQYQLFQLFYESCQNISIDFVYLKEYFNVGLNDCPSDVEILKIQKKLHNRRFSSNPKKSWGFDEKKVLIWVIGKYCSLKQKNCRFLNGDDFNEIAQYLFRRNAENIKQKWTSMHKSSLITQPFTQEEDQQLQLLFEKYKNDENRWKQIAQEMSKVNQIYRTSKQLRERWINYLDPSLVKIKDPWTDREDLELIYQIQQKGKKWTEIAKQLKRNENQVKNRFNGLLKRDEVDDDLNKLIDKILWRISKYPIDELNNQNEKQHFHNNHHQSLLLAVGNIESITRETSFELTPCMVNLKTNQIFFTPNYMLQEILQYQQQDIGDEFEKIKREMEKFEPPQFRVASLSVISEEYQQPQLLHNQHFIHSFSEIPNFESSNLPASIEVKTFINPFYSLKNLQQKYVRYRTDLLLPKVMNTIPWKSQPQLLFC</sequence>
<dbReference type="AlphaFoldDB" id="A0DEY4"/>
<dbReference type="HOGENOM" id="CLU_539140_0_0_1"/>
<dbReference type="GeneID" id="5034783"/>
<dbReference type="SUPFAM" id="SSF46689">
    <property type="entry name" value="Homeodomain-like"/>
    <property type="match status" value="2"/>
</dbReference>
<keyword evidence="5" id="KW-1185">Reference proteome</keyword>
<protein>
    <submittedName>
        <fullName evidence="4">Uncharacterized protein</fullName>
    </submittedName>
</protein>
<feature type="region of interest" description="Disordered" evidence="1">
    <location>
        <begin position="1"/>
        <end position="27"/>
    </location>
</feature>